<dbReference type="InterPro" id="IPR011051">
    <property type="entry name" value="RmlC_Cupin_sf"/>
</dbReference>
<dbReference type="Gene3D" id="2.60.120.10">
    <property type="entry name" value="Jelly Rolls"/>
    <property type="match status" value="1"/>
</dbReference>
<evidence type="ECO:0000313" key="2">
    <source>
        <dbReference type="EMBL" id="PXA65107.1"/>
    </source>
</evidence>
<dbReference type="Proteomes" id="UP000246303">
    <property type="component" value="Unassembled WGS sequence"/>
</dbReference>
<proteinExistence type="predicted"/>
<dbReference type="Pfam" id="PF05899">
    <property type="entry name" value="Cupin_3"/>
    <property type="match status" value="1"/>
</dbReference>
<sequence length="115" mass="12380">MSVKTAEWFSAPGLELEHQRVPAEDVLAGNPSTAIHELEGLDGVSVGIWEMTPGTATDTEAEEVFVVLAGRARIDFLGTAHALDIAAGDVVRLRAGQRTAWTVTETLRKVYFASE</sequence>
<dbReference type="OrthoDB" id="9799053at2"/>
<protein>
    <submittedName>
        <fullName evidence="2">Cupin</fullName>
    </submittedName>
</protein>
<dbReference type="InterPro" id="IPR014710">
    <property type="entry name" value="RmlC-like_jellyroll"/>
</dbReference>
<dbReference type="RefSeq" id="WP_110106283.1">
    <property type="nucleotide sequence ID" value="NZ_JACBZZ010000001.1"/>
</dbReference>
<evidence type="ECO:0000259" key="1">
    <source>
        <dbReference type="Pfam" id="PF05899"/>
    </source>
</evidence>
<dbReference type="InterPro" id="IPR008579">
    <property type="entry name" value="UGlyAH_Cupin_dom"/>
</dbReference>
<dbReference type="EMBL" id="QHLZ01000006">
    <property type="protein sequence ID" value="PXA65107.1"/>
    <property type="molecule type" value="Genomic_DNA"/>
</dbReference>
<evidence type="ECO:0000313" key="3">
    <source>
        <dbReference type="Proteomes" id="UP000246303"/>
    </source>
</evidence>
<dbReference type="PANTHER" id="PTHR40943">
    <property type="entry name" value="CYTOPLASMIC PROTEIN-RELATED"/>
    <property type="match status" value="1"/>
</dbReference>
<reference evidence="2 3" key="1">
    <citation type="submission" date="2018-05" db="EMBL/GenBank/DDBJ databases">
        <title>Genetic diversity of glacier-inhabiting Cryobacterium bacteria in China and description of Cryobacterium mengkeensis sp. nov. and Arthrobacter glacialis sp. nov.</title>
        <authorList>
            <person name="Liu Q."/>
            <person name="Xin Y.-H."/>
        </authorList>
    </citation>
    <scope>NUCLEOTIDE SEQUENCE [LARGE SCALE GENOMIC DNA]</scope>
    <source>
        <strain evidence="2 3">GP3</strain>
    </source>
</reference>
<dbReference type="SUPFAM" id="SSF51182">
    <property type="entry name" value="RmlC-like cupins"/>
    <property type="match status" value="1"/>
</dbReference>
<comment type="caution">
    <text evidence="2">The sequence shown here is derived from an EMBL/GenBank/DDBJ whole genome shotgun (WGS) entry which is preliminary data.</text>
</comment>
<organism evidence="2 3">
    <name type="scientific">Arthrobacter psychrochitiniphilus</name>
    <dbReference type="NCBI Taxonomy" id="291045"/>
    <lineage>
        <taxon>Bacteria</taxon>
        <taxon>Bacillati</taxon>
        <taxon>Actinomycetota</taxon>
        <taxon>Actinomycetes</taxon>
        <taxon>Micrococcales</taxon>
        <taxon>Micrococcaceae</taxon>
        <taxon>Arthrobacter</taxon>
    </lineage>
</organism>
<dbReference type="AlphaFoldDB" id="A0A2V3DQS6"/>
<feature type="domain" description="(S)-ureidoglycine aminohydrolase cupin" evidence="1">
    <location>
        <begin position="40"/>
        <end position="111"/>
    </location>
</feature>
<name>A0A2V3DQS6_9MICC</name>
<keyword evidence="3" id="KW-1185">Reference proteome</keyword>
<dbReference type="PANTHER" id="PTHR40943:SF1">
    <property type="entry name" value="CYTOPLASMIC PROTEIN"/>
    <property type="match status" value="1"/>
</dbReference>
<accession>A0A2V3DQS6</accession>
<gene>
    <name evidence="2" type="ORF">CVS29_10445</name>
</gene>